<dbReference type="Pfam" id="PF02817">
    <property type="entry name" value="E3_binding"/>
    <property type="match status" value="1"/>
</dbReference>
<dbReference type="GO" id="GO:0045254">
    <property type="term" value="C:pyruvate dehydrogenase complex"/>
    <property type="evidence" value="ECO:0007669"/>
    <property type="project" value="InterPro"/>
</dbReference>
<organism evidence="4 5">
    <name type="scientific">Ramazzottius varieornatus</name>
    <name type="common">Water bear</name>
    <name type="synonym">Tardigrade</name>
    <dbReference type="NCBI Taxonomy" id="947166"/>
    <lineage>
        <taxon>Eukaryota</taxon>
        <taxon>Metazoa</taxon>
        <taxon>Ecdysozoa</taxon>
        <taxon>Tardigrada</taxon>
        <taxon>Eutardigrada</taxon>
        <taxon>Parachela</taxon>
        <taxon>Hypsibioidea</taxon>
        <taxon>Ramazzottiidae</taxon>
        <taxon>Ramazzottius</taxon>
    </lineage>
</organism>
<evidence type="ECO:0000256" key="1">
    <source>
        <dbReference type="ARBA" id="ARBA00007317"/>
    </source>
</evidence>
<dbReference type="AlphaFoldDB" id="A0A1D1V7T0"/>
<comment type="similarity">
    <text evidence="1">Belongs to the 2-oxoacid dehydrogenase family.</text>
</comment>
<feature type="domain" description="Peripheral subunit-binding (PSBD)" evidence="3">
    <location>
        <begin position="42"/>
        <end position="79"/>
    </location>
</feature>
<dbReference type="GO" id="GO:0005739">
    <property type="term" value="C:mitochondrion"/>
    <property type="evidence" value="ECO:0007669"/>
    <property type="project" value="TreeGrafter"/>
</dbReference>
<proteinExistence type="inferred from homology"/>
<protein>
    <recommendedName>
        <fullName evidence="3">Peripheral subunit-binding (PSBD) domain-containing protein</fullName>
    </recommendedName>
</protein>
<dbReference type="EMBL" id="BDGG01000003">
    <property type="protein sequence ID" value="GAU94883.1"/>
    <property type="molecule type" value="Genomic_DNA"/>
</dbReference>
<keyword evidence="5" id="KW-1185">Reference proteome</keyword>
<dbReference type="PANTHER" id="PTHR23151">
    <property type="entry name" value="DIHYDROLIPOAMIDE ACETYL/SUCCINYL-TRANSFERASE-RELATED"/>
    <property type="match status" value="1"/>
</dbReference>
<evidence type="ECO:0000313" key="4">
    <source>
        <dbReference type="EMBL" id="GAU94883.1"/>
    </source>
</evidence>
<feature type="region of interest" description="Disordered" evidence="2">
    <location>
        <begin position="104"/>
        <end position="123"/>
    </location>
</feature>
<reference evidence="4 5" key="1">
    <citation type="journal article" date="2016" name="Nat. Commun.">
        <title>Extremotolerant tardigrade genome and improved radiotolerance of human cultured cells by tardigrade-unique protein.</title>
        <authorList>
            <person name="Hashimoto T."/>
            <person name="Horikawa D.D."/>
            <person name="Saito Y."/>
            <person name="Kuwahara H."/>
            <person name="Kozuka-Hata H."/>
            <person name="Shin-I T."/>
            <person name="Minakuchi Y."/>
            <person name="Ohishi K."/>
            <person name="Motoyama A."/>
            <person name="Aizu T."/>
            <person name="Enomoto A."/>
            <person name="Kondo K."/>
            <person name="Tanaka S."/>
            <person name="Hara Y."/>
            <person name="Koshikawa S."/>
            <person name="Sagara H."/>
            <person name="Miura T."/>
            <person name="Yokobori S."/>
            <person name="Miyagawa K."/>
            <person name="Suzuki Y."/>
            <person name="Kubo T."/>
            <person name="Oyama M."/>
            <person name="Kohara Y."/>
            <person name="Fujiyama A."/>
            <person name="Arakawa K."/>
            <person name="Katayama T."/>
            <person name="Toyoda A."/>
            <person name="Kunieda T."/>
        </authorList>
    </citation>
    <scope>NUCLEOTIDE SEQUENCE [LARGE SCALE GENOMIC DNA]</scope>
    <source>
        <strain evidence="4 5">YOKOZUNA-1</strain>
    </source>
</reference>
<dbReference type="GO" id="GO:0006086">
    <property type="term" value="P:pyruvate decarboxylation to acetyl-CoA"/>
    <property type="evidence" value="ECO:0007669"/>
    <property type="project" value="InterPro"/>
</dbReference>
<dbReference type="InterPro" id="IPR045257">
    <property type="entry name" value="E2/Pdx1"/>
</dbReference>
<dbReference type="InterPro" id="IPR001078">
    <property type="entry name" value="2-oxoacid_DH_actylTfrase"/>
</dbReference>
<name>A0A1D1V7T0_RAMVA</name>
<dbReference type="SUPFAM" id="SSF52777">
    <property type="entry name" value="CoA-dependent acyltransferases"/>
    <property type="match status" value="1"/>
</dbReference>
<dbReference type="Gene3D" id="3.30.559.10">
    <property type="entry name" value="Chloramphenicol acetyltransferase-like domain"/>
    <property type="match status" value="1"/>
</dbReference>
<evidence type="ECO:0000259" key="3">
    <source>
        <dbReference type="PROSITE" id="PS51826"/>
    </source>
</evidence>
<dbReference type="STRING" id="947166.A0A1D1V7T0"/>
<dbReference type="InterPro" id="IPR023213">
    <property type="entry name" value="CAT-like_dom_sf"/>
</dbReference>
<dbReference type="PANTHER" id="PTHR23151:SF90">
    <property type="entry name" value="DIHYDROLIPOYLLYSINE-RESIDUE ACETYLTRANSFERASE COMPONENT OF PYRUVATE DEHYDROGENASE COMPLEX, MITOCHONDRIAL-RELATED"/>
    <property type="match status" value="1"/>
</dbReference>
<dbReference type="GO" id="GO:0016746">
    <property type="term" value="F:acyltransferase activity"/>
    <property type="evidence" value="ECO:0007669"/>
    <property type="project" value="InterPro"/>
</dbReference>
<evidence type="ECO:0000256" key="2">
    <source>
        <dbReference type="SAM" id="MobiDB-lite"/>
    </source>
</evidence>
<dbReference type="PROSITE" id="PS51826">
    <property type="entry name" value="PSBD"/>
    <property type="match status" value="1"/>
</dbReference>
<dbReference type="Gene3D" id="4.10.320.10">
    <property type="entry name" value="E3-binding domain"/>
    <property type="match status" value="1"/>
</dbReference>
<dbReference type="Pfam" id="PF00198">
    <property type="entry name" value="2-oxoacid_dh"/>
    <property type="match status" value="1"/>
</dbReference>
<accession>A0A1D1V7T0</accession>
<dbReference type="SUPFAM" id="SSF47005">
    <property type="entry name" value="Peripheral subunit-binding domain of 2-oxo acid dehydrogenase complex"/>
    <property type="match status" value="1"/>
</dbReference>
<dbReference type="InterPro" id="IPR036625">
    <property type="entry name" value="E3-bd_dom_sf"/>
</dbReference>
<evidence type="ECO:0000313" key="5">
    <source>
        <dbReference type="Proteomes" id="UP000186922"/>
    </source>
</evidence>
<dbReference type="InterPro" id="IPR004167">
    <property type="entry name" value="PSBD"/>
</dbReference>
<dbReference type="Proteomes" id="UP000186922">
    <property type="component" value="Unassembled WGS sequence"/>
</dbReference>
<gene>
    <name evidence="4" type="primary">RvY_06585-1</name>
    <name evidence="4" type="synonym">RvY_06585.1</name>
    <name evidence="4" type="ORF">RvY_06585</name>
</gene>
<sequence>MSVTALRLSEPLFTRGTVGTSCVVRQYASTAARKENPSRTEILGPAVRNLVEQYKIEPQNIKASGPKGFILKSDVLRLIKELNLKPVEFSVPLPDTVFSSTTASKKSLVPSGKPGPKNSKGQITYTDISVSSQNLENASRYIRGKTTIPHAYFYTNCTVDDALKLFSQKKGMENVSLTDVIVRAVAASAQKTPSIRRSAEGSRNDHFDLAVQTFEDGKLRQRVLRKASTIGIREISKQGRQGKVAEADGPDQVPYRVVSLIGTKLEQITEILTPSQLWVVSIGDAMQRVDVKTKEVSRIVTLALSYNAGVITEEDAAAFMREVKKLVENPVFVLLGGSVRSVGKEAFDFDEVIDRLSAN</sequence>
<dbReference type="OrthoDB" id="537444at2759"/>
<comment type="caution">
    <text evidence="4">The sequence shown here is derived from an EMBL/GenBank/DDBJ whole genome shotgun (WGS) entry which is preliminary data.</text>
</comment>